<keyword evidence="1" id="KW-0812">Transmembrane</keyword>
<dbReference type="AlphaFoldDB" id="F2IH21"/>
<proteinExistence type="predicted"/>
<protein>
    <submittedName>
        <fullName evidence="2">Uncharacterized protein</fullName>
    </submittedName>
</protein>
<dbReference type="RefSeq" id="WP_013688593.1">
    <property type="nucleotide sequence ID" value="NC_015321.1"/>
</dbReference>
<sequence precursor="true">MNNKNSSLLSFRIVSCLAVILLSFTYMLNLNFQLDKVFESDTIEVCYETESDLSSDFEMDFLDDLVLKVVHVDFCSILTTDKTKQKLVDNQNVNPIHLDILIPPPRLKS</sequence>
<evidence type="ECO:0000256" key="1">
    <source>
        <dbReference type="SAM" id="Phobius"/>
    </source>
</evidence>
<keyword evidence="1" id="KW-0472">Membrane</keyword>
<name>F2IH21_FLUTR</name>
<dbReference type="OrthoDB" id="9963738at2"/>
<dbReference type="Proteomes" id="UP000007463">
    <property type="component" value="Chromosome"/>
</dbReference>
<accession>F2IH21</accession>
<reference evidence="3" key="2">
    <citation type="submission" date="2011-02" db="EMBL/GenBank/DDBJ databases">
        <title>The complete genome of Fluviicola taffensis DSM 16823.</title>
        <authorList>
            <consortium name="US DOE Joint Genome Institute (JGI-PGF)"/>
            <person name="Lucas S."/>
            <person name="Copeland A."/>
            <person name="Lapidus A."/>
            <person name="Bruce D."/>
            <person name="Goodwin L."/>
            <person name="Pitluck S."/>
            <person name="Kyrpides N."/>
            <person name="Mavromatis K."/>
            <person name="Ivanova N."/>
            <person name="Mikhailova N."/>
            <person name="Pagani I."/>
            <person name="Chertkov O."/>
            <person name="Detter J.C."/>
            <person name="Han C."/>
            <person name="Tapia R."/>
            <person name="Land M."/>
            <person name="Hauser L."/>
            <person name="Markowitz V."/>
            <person name="Cheng J.-F."/>
            <person name="Hugenholtz P."/>
            <person name="Woyke T."/>
            <person name="Wu D."/>
            <person name="Tindall B."/>
            <person name="Pomrenke H.G."/>
            <person name="Brambilla E."/>
            <person name="Klenk H.-P."/>
            <person name="Eisen J.A."/>
        </authorList>
    </citation>
    <scope>NUCLEOTIDE SEQUENCE [LARGE SCALE GENOMIC DNA]</scope>
    <source>
        <strain evidence="3">DSM 16823 / RW262 / RW262</strain>
    </source>
</reference>
<organism evidence="2 3">
    <name type="scientific">Fluviicola taffensis (strain DSM 16823 / NCIMB 13979 / RW262)</name>
    <dbReference type="NCBI Taxonomy" id="755732"/>
    <lineage>
        <taxon>Bacteria</taxon>
        <taxon>Pseudomonadati</taxon>
        <taxon>Bacteroidota</taxon>
        <taxon>Flavobacteriia</taxon>
        <taxon>Flavobacteriales</taxon>
        <taxon>Crocinitomicaceae</taxon>
        <taxon>Fluviicola</taxon>
    </lineage>
</organism>
<dbReference type="STRING" id="755732.Fluta_3869"/>
<feature type="transmembrane region" description="Helical" evidence="1">
    <location>
        <begin position="6"/>
        <end position="28"/>
    </location>
</feature>
<gene>
    <name evidence="2" type="ordered locus">Fluta_3869</name>
</gene>
<keyword evidence="1" id="KW-1133">Transmembrane helix</keyword>
<dbReference type="EMBL" id="CP002542">
    <property type="protein sequence ID" value="AEA45835.1"/>
    <property type="molecule type" value="Genomic_DNA"/>
</dbReference>
<dbReference type="HOGENOM" id="CLU_2179963_0_0_10"/>
<evidence type="ECO:0000313" key="2">
    <source>
        <dbReference type="EMBL" id="AEA45835.1"/>
    </source>
</evidence>
<dbReference type="KEGG" id="fte:Fluta_3869"/>
<evidence type="ECO:0000313" key="3">
    <source>
        <dbReference type="Proteomes" id="UP000007463"/>
    </source>
</evidence>
<keyword evidence="3" id="KW-1185">Reference proteome</keyword>
<reference evidence="2 3" key="1">
    <citation type="journal article" date="2011" name="Stand. Genomic Sci.">
        <title>Complete genome sequence of the gliding freshwater bacterium Fluviicola taffensis type strain (RW262).</title>
        <authorList>
            <person name="Woyke T."/>
            <person name="Chertkov O."/>
            <person name="Lapidus A."/>
            <person name="Nolan M."/>
            <person name="Lucas S."/>
            <person name="Del Rio T.G."/>
            <person name="Tice H."/>
            <person name="Cheng J.F."/>
            <person name="Tapia R."/>
            <person name="Han C."/>
            <person name="Goodwin L."/>
            <person name="Pitluck S."/>
            <person name="Liolios K."/>
            <person name="Pagani I."/>
            <person name="Ivanova N."/>
            <person name="Huntemann M."/>
            <person name="Mavromatis K."/>
            <person name="Mikhailova N."/>
            <person name="Pati A."/>
            <person name="Chen A."/>
            <person name="Palaniappan K."/>
            <person name="Land M."/>
            <person name="Hauser L."/>
            <person name="Brambilla E.M."/>
            <person name="Rohde M."/>
            <person name="Mwirichia R."/>
            <person name="Sikorski J."/>
            <person name="Tindall B.J."/>
            <person name="Goker M."/>
            <person name="Bristow J."/>
            <person name="Eisen J.A."/>
            <person name="Markowitz V."/>
            <person name="Hugenholtz P."/>
            <person name="Klenk H.P."/>
            <person name="Kyrpides N.C."/>
        </authorList>
    </citation>
    <scope>NUCLEOTIDE SEQUENCE [LARGE SCALE GENOMIC DNA]</scope>
    <source>
        <strain evidence="3">DSM 16823 / RW262 / RW262</strain>
    </source>
</reference>